<dbReference type="Gene3D" id="3.90.550.10">
    <property type="entry name" value="Spore Coat Polysaccharide Biosynthesis Protein SpsA, Chain A"/>
    <property type="match status" value="1"/>
</dbReference>
<dbReference type="AlphaFoldDB" id="A0A8R1EFH4"/>
<protein>
    <recommendedName>
        <fullName evidence="3">Nucleotide-diphospho-sugar transferase domain-containing protein</fullName>
    </recommendedName>
</protein>
<evidence type="ECO:0000313" key="2">
    <source>
        <dbReference type="Proteomes" id="UP000005237"/>
    </source>
</evidence>
<dbReference type="Proteomes" id="UP000005237">
    <property type="component" value="Unassembled WGS sequence"/>
</dbReference>
<dbReference type="Pfam" id="PF03314">
    <property type="entry name" value="DUF273"/>
    <property type="match status" value="1"/>
</dbReference>
<dbReference type="EnsemblMetazoa" id="CJA34315.1">
    <property type="protein sequence ID" value="CJA34315.1"/>
    <property type="gene ID" value="WBGene00210162"/>
</dbReference>
<dbReference type="PANTHER" id="PTHR31562">
    <property type="entry name" value="PROTEIN CBG18972"/>
    <property type="match status" value="1"/>
</dbReference>
<dbReference type="InterPro" id="IPR029044">
    <property type="entry name" value="Nucleotide-diphossugar_trans"/>
</dbReference>
<proteinExistence type="predicted"/>
<accession>A0A8R1EFH4</accession>
<reference evidence="1" key="2">
    <citation type="submission" date="2022-06" db="UniProtKB">
        <authorList>
            <consortium name="EnsemblMetazoa"/>
        </authorList>
    </citation>
    <scope>IDENTIFICATION</scope>
    <source>
        <strain evidence="1">DF5081</strain>
    </source>
</reference>
<keyword evidence="2" id="KW-1185">Reference proteome</keyword>
<sequence>MRTFHRYLFTFLATFAFFAIFLEEFHVGKGYIYLANQYDHEVLREITVRRTDKSVNIGLVVIVQNVRDEEKYEMALDTVRCYARHFRYDCHVIHVADEKEILEKCQHKDFMFRRHCVLSLKMANLSNSWLLFLDADMGIINPNHLLEKYVPENEQTQIVFYDRIMNHEVMAGSYLVRNSQWSRDFLMSWANYETKLPRSFHGSDNGAIHVSI</sequence>
<dbReference type="InterPro" id="IPR004988">
    <property type="entry name" value="DUF273"/>
</dbReference>
<evidence type="ECO:0008006" key="3">
    <source>
        <dbReference type="Google" id="ProtNLM"/>
    </source>
</evidence>
<dbReference type="SUPFAM" id="SSF53448">
    <property type="entry name" value="Nucleotide-diphospho-sugar transferases"/>
    <property type="match status" value="1"/>
</dbReference>
<reference evidence="2" key="1">
    <citation type="submission" date="2010-08" db="EMBL/GenBank/DDBJ databases">
        <authorList>
            <consortium name="Caenorhabditis japonica Sequencing Consortium"/>
            <person name="Wilson R.K."/>
        </authorList>
    </citation>
    <scope>NUCLEOTIDE SEQUENCE [LARGE SCALE GENOMIC DNA]</scope>
    <source>
        <strain evidence="2">DF5081</strain>
    </source>
</reference>
<name>A0A8R1EFH4_CAEJA</name>
<evidence type="ECO:0000313" key="1">
    <source>
        <dbReference type="EnsemblMetazoa" id="CJA34315.1"/>
    </source>
</evidence>
<organism evidence="1 2">
    <name type="scientific">Caenorhabditis japonica</name>
    <dbReference type="NCBI Taxonomy" id="281687"/>
    <lineage>
        <taxon>Eukaryota</taxon>
        <taxon>Metazoa</taxon>
        <taxon>Ecdysozoa</taxon>
        <taxon>Nematoda</taxon>
        <taxon>Chromadorea</taxon>
        <taxon>Rhabditida</taxon>
        <taxon>Rhabditina</taxon>
        <taxon>Rhabditomorpha</taxon>
        <taxon>Rhabditoidea</taxon>
        <taxon>Rhabditidae</taxon>
        <taxon>Peloderinae</taxon>
        <taxon>Caenorhabditis</taxon>
    </lineage>
</organism>
<dbReference type="PANTHER" id="PTHR31562:SF2">
    <property type="entry name" value="NUCLEOTIDE-DIPHOSPHO-SUGAR TRANSFERASE"/>
    <property type="match status" value="1"/>
</dbReference>